<evidence type="ECO:0000313" key="1">
    <source>
        <dbReference type="EMBL" id="EDS04365.1"/>
    </source>
</evidence>
<organism evidence="1 2">
    <name type="scientific">Alistipes putredinis DSM 17216</name>
    <dbReference type="NCBI Taxonomy" id="445970"/>
    <lineage>
        <taxon>Bacteria</taxon>
        <taxon>Pseudomonadati</taxon>
        <taxon>Bacteroidota</taxon>
        <taxon>Bacteroidia</taxon>
        <taxon>Bacteroidales</taxon>
        <taxon>Rikenellaceae</taxon>
        <taxon>Alistipes</taxon>
    </lineage>
</organism>
<gene>
    <name evidence="1" type="ORF">ALIPUT_00236</name>
</gene>
<dbReference type="Proteomes" id="UP000005819">
    <property type="component" value="Unassembled WGS sequence"/>
</dbReference>
<dbReference type="HOGENOM" id="CLU_3246246_0_0_10"/>
<comment type="caution">
    <text evidence="1">The sequence shown here is derived from an EMBL/GenBank/DDBJ whole genome shotgun (WGS) entry which is preliminary data.</text>
</comment>
<dbReference type="EMBL" id="ABFK02000016">
    <property type="protein sequence ID" value="EDS04365.1"/>
    <property type="molecule type" value="Genomic_DNA"/>
</dbReference>
<sequence>MFLFRYPKRDFRNPNKRTKIEKIAGNKKGIDKKTLETIRFHR</sequence>
<evidence type="ECO:0000313" key="2">
    <source>
        <dbReference type="Proteomes" id="UP000005819"/>
    </source>
</evidence>
<protein>
    <submittedName>
        <fullName evidence="1">Uncharacterized protein</fullName>
    </submittedName>
</protein>
<accession>B0MT00</accession>
<reference evidence="1" key="2">
    <citation type="submission" date="2013-09" db="EMBL/GenBank/DDBJ databases">
        <title>Draft genome sequence of Alistipes putredinis (DSM 17216).</title>
        <authorList>
            <person name="Sudarsanam P."/>
            <person name="Ley R."/>
            <person name="Guruge J."/>
            <person name="Turnbaugh P.J."/>
            <person name="Mahowald M."/>
            <person name="Liep D."/>
            <person name="Gordon J."/>
        </authorList>
    </citation>
    <scope>NUCLEOTIDE SEQUENCE</scope>
    <source>
        <strain evidence="1">DSM 17216</strain>
    </source>
</reference>
<keyword evidence="2" id="KW-1185">Reference proteome</keyword>
<dbReference type="AlphaFoldDB" id="B0MT00"/>
<reference evidence="1" key="1">
    <citation type="submission" date="2007-10" db="EMBL/GenBank/DDBJ databases">
        <authorList>
            <person name="Fulton L."/>
            <person name="Clifton S."/>
            <person name="Fulton B."/>
            <person name="Xu J."/>
            <person name="Minx P."/>
            <person name="Pepin K.H."/>
            <person name="Johnson M."/>
            <person name="Thiruvilangam P."/>
            <person name="Bhonagiri V."/>
            <person name="Nash W.E."/>
            <person name="Mardis E.R."/>
            <person name="Wilson R.K."/>
        </authorList>
    </citation>
    <scope>NUCLEOTIDE SEQUENCE [LARGE SCALE GENOMIC DNA]</scope>
    <source>
        <strain evidence="1">DSM 17216</strain>
    </source>
</reference>
<proteinExistence type="predicted"/>
<name>B0MT00_9BACT</name>